<accession>A0ABQ6BU44</accession>
<dbReference type="Gene3D" id="3.30.470.20">
    <property type="entry name" value="ATP-grasp fold, B domain"/>
    <property type="match status" value="1"/>
</dbReference>
<evidence type="ECO:0000313" key="7">
    <source>
        <dbReference type="Proteomes" id="UP001156836"/>
    </source>
</evidence>
<name>A0ABQ6BU44_9NEIS</name>
<dbReference type="Proteomes" id="UP001156836">
    <property type="component" value="Unassembled WGS sequence"/>
</dbReference>
<dbReference type="PANTHER" id="PTHR43585:SF2">
    <property type="entry name" value="ATP-GRASP ENZYME FSQD"/>
    <property type="match status" value="1"/>
</dbReference>
<keyword evidence="1" id="KW-0436">Ligase</keyword>
<keyword evidence="2 4" id="KW-0547">Nucleotide-binding</keyword>
<sequence length="415" mass="45865">MKQGFLILSHQGLSMVPPLAAELARRGYAVCVLSSTSARGLVPDWGAQVTHAAFADGHALDWAQVSAHLDALSGRFRLVGCISVWDGYRDLMARANRRLGACDVAPEAIESLRDKLTMRDTLRRHGLTRKTAQVLTAERFAALADRSRHFIKPRTGLASFGTFRADRLAHYDELAALWRRACDDAAYCGIFGGEPAFIVEDLIRGPECSFEVSVERGCITVHAVHEKVDLQSHGRTTLENACTCPPLSLPPEALASGPEFVARCLGAFGIDSGVYHIEARHHPEDGWEIIEINPRIGGAYIVDSTQLHCGVDLLARWIDLLTGRIATPAPNERRHTFFRVFFGEGGRTVRRLSRRDTGQPALRDKLFVAEGERLPQVEREIFVGQALWDITALSSAERAHFVVASQDHFAIEYHA</sequence>
<dbReference type="PANTHER" id="PTHR43585">
    <property type="entry name" value="FUMIPYRROLE BIOSYNTHESIS PROTEIN C"/>
    <property type="match status" value="1"/>
</dbReference>
<dbReference type="InterPro" id="IPR052032">
    <property type="entry name" value="ATP-dep_AA_Ligase"/>
</dbReference>
<dbReference type="PROSITE" id="PS50975">
    <property type="entry name" value="ATP_GRASP"/>
    <property type="match status" value="1"/>
</dbReference>
<keyword evidence="7" id="KW-1185">Reference proteome</keyword>
<evidence type="ECO:0000256" key="3">
    <source>
        <dbReference type="ARBA" id="ARBA00022840"/>
    </source>
</evidence>
<feature type="domain" description="ATP-grasp" evidence="5">
    <location>
        <begin position="119"/>
        <end position="322"/>
    </location>
</feature>
<dbReference type="RefSeq" id="WP_018749356.1">
    <property type="nucleotide sequence ID" value="NZ_BSOZ01000032.1"/>
</dbReference>
<keyword evidence="3 4" id="KW-0067">ATP-binding</keyword>
<dbReference type="EMBL" id="BSOZ01000032">
    <property type="protein sequence ID" value="GLS04999.1"/>
    <property type="molecule type" value="Genomic_DNA"/>
</dbReference>
<evidence type="ECO:0000256" key="2">
    <source>
        <dbReference type="ARBA" id="ARBA00022741"/>
    </source>
</evidence>
<dbReference type="SUPFAM" id="SSF56059">
    <property type="entry name" value="Glutathione synthetase ATP-binding domain-like"/>
    <property type="match status" value="1"/>
</dbReference>
<dbReference type="InterPro" id="IPR011761">
    <property type="entry name" value="ATP-grasp"/>
</dbReference>
<dbReference type="Pfam" id="PF13535">
    <property type="entry name" value="ATP-grasp_4"/>
    <property type="match status" value="1"/>
</dbReference>
<reference evidence="7" key="1">
    <citation type="journal article" date="2019" name="Int. J. Syst. Evol. Microbiol.">
        <title>The Global Catalogue of Microorganisms (GCM) 10K type strain sequencing project: providing services to taxonomists for standard genome sequencing and annotation.</title>
        <authorList>
            <consortium name="The Broad Institute Genomics Platform"/>
            <consortium name="The Broad Institute Genome Sequencing Center for Infectious Disease"/>
            <person name="Wu L."/>
            <person name="Ma J."/>
        </authorList>
    </citation>
    <scope>NUCLEOTIDE SEQUENCE [LARGE SCALE GENOMIC DNA]</scope>
    <source>
        <strain evidence="7">NBRC 104970</strain>
    </source>
</reference>
<gene>
    <name evidence="6" type="ORF">GCM10007860_21490</name>
</gene>
<evidence type="ECO:0000256" key="1">
    <source>
        <dbReference type="ARBA" id="ARBA00022598"/>
    </source>
</evidence>
<proteinExistence type="predicted"/>
<evidence type="ECO:0000259" key="5">
    <source>
        <dbReference type="PROSITE" id="PS50975"/>
    </source>
</evidence>
<organism evidence="6 7">
    <name type="scientific">Chitiniphilus shinanonensis</name>
    <dbReference type="NCBI Taxonomy" id="553088"/>
    <lineage>
        <taxon>Bacteria</taxon>
        <taxon>Pseudomonadati</taxon>
        <taxon>Pseudomonadota</taxon>
        <taxon>Betaproteobacteria</taxon>
        <taxon>Neisseriales</taxon>
        <taxon>Chitinibacteraceae</taxon>
        <taxon>Chitiniphilus</taxon>
    </lineage>
</organism>
<comment type="caution">
    <text evidence="6">The sequence shown here is derived from an EMBL/GenBank/DDBJ whole genome shotgun (WGS) entry which is preliminary data.</text>
</comment>
<protein>
    <recommendedName>
        <fullName evidence="5">ATP-grasp domain-containing protein</fullName>
    </recommendedName>
</protein>
<evidence type="ECO:0000313" key="6">
    <source>
        <dbReference type="EMBL" id="GLS04999.1"/>
    </source>
</evidence>
<evidence type="ECO:0000256" key="4">
    <source>
        <dbReference type="PROSITE-ProRule" id="PRU00409"/>
    </source>
</evidence>